<dbReference type="EMBL" id="BAABID010000011">
    <property type="protein sequence ID" value="GAA4731388.1"/>
    <property type="molecule type" value="Genomic_DNA"/>
</dbReference>
<evidence type="ECO:0000256" key="2">
    <source>
        <dbReference type="ARBA" id="ARBA00022840"/>
    </source>
</evidence>
<evidence type="ECO:0000256" key="1">
    <source>
        <dbReference type="ARBA" id="ARBA00022741"/>
    </source>
</evidence>
<organism evidence="4 5">
    <name type="scientific">Isoptericola chiayiensis</name>
    <dbReference type="NCBI Taxonomy" id="579446"/>
    <lineage>
        <taxon>Bacteria</taxon>
        <taxon>Bacillati</taxon>
        <taxon>Actinomycetota</taxon>
        <taxon>Actinomycetes</taxon>
        <taxon>Micrococcales</taxon>
        <taxon>Promicromonosporaceae</taxon>
        <taxon>Isoptericola</taxon>
    </lineage>
</organism>
<evidence type="ECO:0000313" key="4">
    <source>
        <dbReference type="EMBL" id="GAA4731388.1"/>
    </source>
</evidence>
<dbReference type="CDD" id="cd03230">
    <property type="entry name" value="ABC_DR_subfamily_A"/>
    <property type="match status" value="1"/>
</dbReference>
<dbReference type="PROSITE" id="PS50893">
    <property type="entry name" value="ABC_TRANSPORTER_2"/>
    <property type="match status" value="1"/>
</dbReference>
<dbReference type="Gene3D" id="3.40.50.300">
    <property type="entry name" value="P-loop containing nucleotide triphosphate hydrolases"/>
    <property type="match status" value="1"/>
</dbReference>
<sequence length="249" mass="27374">MTTTPTLRQERDPAMTDDAALVSVRGLTVRYGRRTALDGLDLDLPAGQIVGLLGENGCGKSTLLKTLAGLYADHDGEVRIAGHRLGPQSKAVVSYLPDRSALPERARVRYCLDLFDDFFPDFDRARAEALLSHFRLDPAMRLKEMSKGMQEKAHISLAMSRRAQVYLLDEPISGVDPAARASILDGILHMLDADSLLVVATHLVHDLETSLDSVVMMRHGRVLLTGDVDDLRAEHGASLEQIFREVYGS</sequence>
<keyword evidence="1" id="KW-0547">Nucleotide-binding</keyword>
<name>A0ABP8YKZ0_9MICO</name>
<evidence type="ECO:0000259" key="3">
    <source>
        <dbReference type="PROSITE" id="PS50893"/>
    </source>
</evidence>
<dbReference type="InterPro" id="IPR027417">
    <property type="entry name" value="P-loop_NTPase"/>
</dbReference>
<comment type="caution">
    <text evidence="4">The sequence shown here is derived from an EMBL/GenBank/DDBJ whole genome shotgun (WGS) entry which is preliminary data.</text>
</comment>
<dbReference type="Proteomes" id="UP001500956">
    <property type="component" value="Unassembled WGS sequence"/>
</dbReference>
<dbReference type="SUPFAM" id="SSF52540">
    <property type="entry name" value="P-loop containing nucleoside triphosphate hydrolases"/>
    <property type="match status" value="1"/>
</dbReference>
<protein>
    <submittedName>
        <fullName evidence="4">ABC transporter ATP-binding protein</fullName>
    </submittedName>
</protein>
<dbReference type="RefSeq" id="WP_246254249.1">
    <property type="nucleotide sequence ID" value="NZ_BAABID010000011.1"/>
</dbReference>
<dbReference type="InterPro" id="IPR003439">
    <property type="entry name" value="ABC_transporter-like_ATP-bd"/>
</dbReference>
<keyword evidence="2 4" id="KW-0067">ATP-binding</keyword>
<dbReference type="GO" id="GO:0005524">
    <property type="term" value="F:ATP binding"/>
    <property type="evidence" value="ECO:0007669"/>
    <property type="project" value="UniProtKB-KW"/>
</dbReference>
<dbReference type="PANTHER" id="PTHR43158">
    <property type="entry name" value="SKFA PEPTIDE EXPORT ATP-BINDING PROTEIN SKFE"/>
    <property type="match status" value="1"/>
</dbReference>
<evidence type="ECO:0000313" key="5">
    <source>
        <dbReference type="Proteomes" id="UP001500956"/>
    </source>
</evidence>
<dbReference type="SMART" id="SM00382">
    <property type="entry name" value="AAA"/>
    <property type="match status" value="1"/>
</dbReference>
<feature type="domain" description="ABC transporter" evidence="3">
    <location>
        <begin position="22"/>
        <end position="244"/>
    </location>
</feature>
<dbReference type="InterPro" id="IPR003593">
    <property type="entry name" value="AAA+_ATPase"/>
</dbReference>
<keyword evidence="5" id="KW-1185">Reference proteome</keyword>
<dbReference type="PANTHER" id="PTHR43158:SF1">
    <property type="entry name" value="ABC TRANSPORTER, ATP-BINDING PROTEIN"/>
    <property type="match status" value="1"/>
</dbReference>
<reference evidence="5" key="1">
    <citation type="journal article" date="2019" name="Int. J. Syst. Evol. Microbiol.">
        <title>The Global Catalogue of Microorganisms (GCM) 10K type strain sequencing project: providing services to taxonomists for standard genome sequencing and annotation.</title>
        <authorList>
            <consortium name="The Broad Institute Genomics Platform"/>
            <consortium name="The Broad Institute Genome Sequencing Center for Infectious Disease"/>
            <person name="Wu L."/>
            <person name="Ma J."/>
        </authorList>
    </citation>
    <scope>NUCLEOTIDE SEQUENCE [LARGE SCALE GENOMIC DNA]</scope>
    <source>
        <strain evidence="5">JCM 18063</strain>
    </source>
</reference>
<gene>
    <name evidence="4" type="ORF">GCM10023216_24290</name>
</gene>
<dbReference type="Pfam" id="PF00005">
    <property type="entry name" value="ABC_tran"/>
    <property type="match status" value="1"/>
</dbReference>
<proteinExistence type="predicted"/>
<accession>A0ABP8YKZ0</accession>